<dbReference type="PANTHER" id="PTHR34297">
    <property type="entry name" value="HYPOTHETICAL CYTOSOLIC PROTEIN-RELATED"/>
    <property type="match status" value="1"/>
</dbReference>
<proteinExistence type="inferred from homology"/>
<evidence type="ECO:0000313" key="2">
    <source>
        <dbReference type="EMBL" id="SCL61971.1"/>
    </source>
</evidence>
<evidence type="ECO:0000313" key="3">
    <source>
        <dbReference type="Proteomes" id="UP000198937"/>
    </source>
</evidence>
<gene>
    <name evidence="2" type="ORF">GA0070617_4814</name>
</gene>
<comment type="similarity">
    <text evidence="1">Belongs to the asp23 family.</text>
</comment>
<keyword evidence="3" id="KW-1185">Reference proteome</keyword>
<dbReference type="AlphaFoldDB" id="A0A1C6V6J4"/>
<accession>A0A1C6V6J4</accession>
<reference evidence="3" key="1">
    <citation type="submission" date="2016-06" db="EMBL/GenBank/DDBJ databases">
        <authorList>
            <person name="Varghese N."/>
            <person name="Submissions Spin"/>
        </authorList>
    </citation>
    <scope>NUCLEOTIDE SEQUENCE [LARGE SCALE GENOMIC DNA]</scope>
    <source>
        <strain evidence="3">DSM 45577</strain>
    </source>
</reference>
<dbReference type="Proteomes" id="UP000198937">
    <property type="component" value="Unassembled WGS sequence"/>
</dbReference>
<dbReference type="InterPro" id="IPR005531">
    <property type="entry name" value="Asp23"/>
</dbReference>
<dbReference type="Pfam" id="PF03780">
    <property type="entry name" value="Asp23"/>
    <property type="match status" value="1"/>
</dbReference>
<protein>
    <submittedName>
        <fullName evidence="2">Uncharacterized conserved protein YloU, alkaline shock protein (Asp23) family</fullName>
    </submittedName>
</protein>
<dbReference type="EMBL" id="FMIA01000002">
    <property type="protein sequence ID" value="SCL61971.1"/>
    <property type="molecule type" value="Genomic_DNA"/>
</dbReference>
<sequence>MVGRTGERDVNFEETQELSLSPDAVAGGRTRISTEVVEKIAVAATKSVPGVAELGGDLARFVNAVLDRVGLDQVGDARRGCSAHITNGAVLINLVLVTEAGHSVPQVIDEVRAKVTLAVEAYGLRVEEINIRVDDVAFTNPTAPDA</sequence>
<organism evidence="2 3">
    <name type="scientific">Micromonospora yangpuensis</name>
    <dbReference type="NCBI Taxonomy" id="683228"/>
    <lineage>
        <taxon>Bacteria</taxon>
        <taxon>Bacillati</taxon>
        <taxon>Actinomycetota</taxon>
        <taxon>Actinomycetes</taxon>
        <taxon>Micromonosporales</taxon>
        <taxon>Micromonosporaceae</taxon>
        <taxon>Micromonospora</taxon>
    </lineage>
</organism>
<evidence type="ECO:0000256" key="1">
    <source>
        <dbReference type="ARBA" id="ARBA00005721"/>
    </source>
</evidence>
<dbReference type="STRING" id="683228.GA0070617_4814"/>
<dbReference type="PANTHER" id="PTHR34297:SF3">
    <property type="entry name" value="ALKALINE SHOCK PROTEIN 23"/>
    <property type="match status" value="1"/>
</dbReference>
<name>A0A1C6V6J4_9ACTN</name>